<accession>A0A0A8XQ84</accession>
<dbReference type="EMBL" id="GBRH01281974">
    <property type="protein sequence ID" value="JAD15921.1"/>
    <property type="molecule type" value="Transcribed_RNA"/>
</dbReference>
<organism evidence="1">
    <name type="scientific">Arundo donax</name>
    <name type="common">Giant reed</name>
    <name type="synonym">Donax arundinaceus</name>
    <dbReference type="NCBI Taxonomy" id="35708"/>
    <lineage>
        <taxon>Eukaryota</taxon>
        <taxon>Viridiplantae</taxon>
        <taxon>Streptophyta</taxon>
        <taxon>Embryophyta</taxon>
        <taxon>Tracheophyta</taxon>
        <taxon>Spermatophyta</taxon>
        <taxon>Magnoliopsida</taxon>
        <taxon>Liliopsida</taxon>
        <taxon>Poales</taxon>
        <taxon>Poaceae</taxon>
        <taxon>PACMAD clade</taxon>
        <taxon>Arundinoideae</taxon>
        <taxon>Arundineae</taxon>
        <taxon>Arundo</taxon>
    </lineage>
</organism>
<proteinExistence type="predicted"/>
<evidence type="ECO:0000313" key="1">
    <source>
        <dbReference type="EMBL" id="JAD15921.1"/>
    </source>
</evidence>
<name>A0A0A8XQ84_ARUDO</name>
<dbReference type="AlphaFoldDB" id="A0A0A8XQ84"/>
<reference evidence="1" key="2">
    <citation type="journal article" date="2015" name="Data Brief">
        <title>Shoot transcriptome of the giant reed, Arundo donax.</title>
        <authorList>
            <person name="Barrero R.A."/>
            <person name="Guerrero F.D."/>
            <person name="Moolhuijzen P."/>
            <person name="Goolsby J.A."/>
            <person name="Tidwell J."/>
            <person name="Bellgard S.E."/>
            <person name="Bellgard M.I."/>
        </authorList>
    </citation>
    <scope>NUCLEOTIDE SEQUENCE</scope>
    <source>
        <tissue evidence="1">Shoot tissue taken approximately 20 cm above the soil surface</tissue>
    </source>
</reference>
<reference evidence="1" key="1">
    <citation type="submission" date="2014-09" db="EMBL/GenBank/DDBJ databases">
        <authorList>
            <person name="Magalhaes I.L.F."/>
            <person name="Oliveira U."/>
            <person name="Santos F.R."/>
            <person name="Vidigal T.H.D.A."/>
            <person name="Brescovit A.D."/>
            <person name="Santos A.J."/>
        </authorList>
    </citation>
    <scope>NUCLEOTIDE SEQUENCE</scope>
    <source>
        <tissue evidence="1">Shoot tissue taken approximately 20 cm above the soil surface</tissue>
    </source>
</reference>
<protein>
    <submittedName>
        <fullName evidence="1">Uncharacterized protein</fullName>
    </submittedName>
</protein>
<sequence>MVSISPRCHDTTNGKSTYLVEISAGHQSSLVLLHPLHRCRHPSQHFHCLLNLESLG</sequence>